<organism evidence="5 6">
    <name type="scientific">Chondromyces apiculatus DSM 436</name>
    <dbReference type="NCBI Taxonomy" id="1192034"/>
    <lineage>
        <taxon>Bacteria</taxon>
        <taxon>Pseudomonadati</taxon>
        <taxon>Myxococcota</taxon>
        <taxon>Polyangia</taxon>
        <taxon>Polyangiales</taxon>
        <taxon>Polyangiaceae</taxon>
        <taxon>Chondromyces</taxon>
    </lineage>
</organism>
<sequence length="415" mass="42754">MLTGAPIAAAVALYALSSGCERVSYYSTSGSAPSGTGATTTTAASTGPGGPSGEVTRSQVLAAVGTCAAALYTSVAAAAVELDTATQAASGSDVEARATAREAWGKMMDLWQQAELLRIGPAGPTALPQGQSLRDYVYSWPLTSRCLTEQTIVSKAYEASSFAQTALINVRGLAATEYLLFYEGADNACGASATINSAGTWAALGPAELAARKAAYAAVATADVVAKTRQLADAWAPDEGNFGAALANAGESGSPFSSAQMALNAVSDGMFYVEREVKDLKIGRPLGLYECATDTCPEAVESRYARVAIRHARNNLAGFRRIFAGCDEGDQVGFDDLLTASGSGALAERMRADVDAAITAAEGFSDPDLIGALASDRAQVEALHASVKKITDALKTEFVSVLDLEIPQVVEGDND</sequence>
<evidence type="ECO:0000256" key="2">
    <source>
        <dbReference type="ARBA" id="ARBA00022729"/>
    </source>
</evidence>
<keyword evidence="6" id="KW-1185">Reference proteome</keyword>
<dbReference type="eggNOG" id="COG3489">
    <property type="taxonomic scope" value="Bacteria"/>
</dbReference>
<comment type="subcellular location">
    <subcellularLocation>
        <location evidence="1">Cell envelope</location>
    </subcellularLocation>
</comment>
<feature type="domain" description="Imelysin-like" evidence="4">
    <location>
        <begin position="70"/>
        <end position="391"/>
    </location>
</feature>
<reference evidence="5 6" key="1">
    <citation type="submission" date="2013-05" db="EMBL/GenBank/DDBJ databases">
        <title>Genome assembly of Chondromyces apiculatus DSM 436.</title>
        <authorList>
            <person name="Sharma G."/>
            <person name="Khatri I."/>
            <person name="Kaur C."/>
            <person name="Mayilraj S."/>
            <person name="Subramanian S."/>
        </authorList>
    </citation>
    <scope>NUCLEOTIDE SEQUENCE [LARGE SCALE GENOMIC DNA]</scope>
    <source>
        <strain evidence="5 6">DSM 436</strain>
    </source>
</reference>
<evidence type="ECO:0000313" key="6">
    <source>
        <dbReference type="Proteomes" id="UP000019678"/>
    </source>
</evidence>
<dbReference type="AlphaFoldDB" id="A0A017SXH5"/>
<proteinExistence type="predicted"/>
<dbReference type="InterPro" id="IPR038352">
    <property type="entry name" value="Imelysin_sf"/>
</dbReference>
<dbReference type="Proteomes" id="UP000019678">
    <property type="component" value="Unassembled WGS sequence"/>
</dbReference>
<comment type="caution">
    <text evidence="5">The sequence shown here is derived from an EMBL/GenBank/DDBJ whole genome shotgun (WGS) entry which is preliminary data.</text>
</comment>
<evidence type="ECO:0000256" key="3">
    <source>
        <dbReference type="SAM" id="MobiDB-lite"/>
    </source>
</evidence>
<dbReference type="CDD" id="cd14659">
    <property type="entry name" value="Imelysin-like_IPPA"/>
    <property type="match status" value="1"/>
</dbReference>
<dbReference type="EMBL" id="ASRX01000074">
    <property type="protein sequence ID" value="EYF01679.1"/>
    <property type="molecule type" value="Genomic_DNA"/>
</dbReference>
<evidence type="ECO:0000256" key="1">
    <source>
        <dbReference type="ARBA" id="ARBA00004196"/>
    </source>
</evidence>
<evidence type="ECO:0000259" key="4">
    <source>
        <dbReference type="Pfam" id="PF09375"/>
    </source>
</evidence>
<dbReference type="InterPro" id="IPR018976">
    <property type="entry name" value="Imelysin-like"/>
</dbReference>
<dbReference type="Gene3D" id="1.20.1420.20">
    <property type="entry name" value="M75 peptidase, HXXE motif"/>
    <property type="match status" value="1"/>
</dbReference>
<feature type="region of interest" description="Disordered" evidence="3">
    <location>
        <begin position="28"/>
        <end position="53"/>
    </location>
</feature>
<evidence type="ECO:0000313" key="5">
    <source>
        <dbReference type="EMBL" id="EYF01679.1"/>
    </source>
</evidence>
<dbReference type="GO" id="GO:0030313">
    <property type="term" value="C:cell envelope"/>
    <property type="evidence" value="ECO:0007669"/>
    <property type="project" value="UniProtKB-SubCell"/>
</dbReference>
<name>A0A017SXH5_9BACT</name>
<accession>A0A017SXH5</accession>
<gene>
    <name evidence="5" type="ORF">CAP_7884</name>
</gene>
<dbReference type="Pfam" id="PF09375">
    <property type="entry name" value="Peptidase_M75"/>
    <property type="match status" value="1"/>
</dbReference>
<keyword evidence="2" id="KW-0732">Signal</keyword>
<protein>
    <recommendedName>
        <fullName evidence="4">Imelysin-like domain-containing protein</fullName>
    </recommendedName>
</protein>
<feature type="compositionally biased region" description="Low complexity" evidence="3">
    <location>
        <begin position="28"/>
        <end position="46"/>
    </location>
</feature>
<dbReference type="STRING" id="1192034.CAP_7884"/>
<dbReference type="InterPro" id="IPR034984">
    <property type="entry name" value="Imelysin-like_IPPA"/>
</dbReference>